<sequence>MVEINRVIVRDANKNVYNR</sequence>
<comment type="caution">
    <text evidence="1">The sequence shown here is derived from an EMBL/GenBank/DDBJ whole genome shotgun (WGS) entry which is preliminary data.</text>
</comment>
<keyword evidence="2" id="KW-1185">Reference proteome</keyword>
<reference evidence="1 2" key="1">
    <citation type="journal article" date="2024" name="Commun. Biol.">
        <title>Comparative genomic analysis of thermophilic fungi reveals convergent evolutionary adaptations and gene losses.</title>
        <authorList>
            <person name="Steindorff A.S."/>
            <person name="Aguilar-Pontes M.V."/>
            <person name="Robinson A.J."/>
            <person name="Andreopoulos B."/>
            <person name="LaButti K."/>
            <person name="Kuo A."/>
            <person name="Mondo S."/>
            <person name="Riley R."/>
            <person name="Otillar R."/>
            <person name="Haridas S."/>
            <person name="Lipzen A."/>
            <person name="Grimwood J."/>
            <person name="Schmutz J."/>
            <person name="Clum A."/>
            <person name="Reid I.D."/>
            <person name="Moisan M.C."/>
            <person name="Butler G."/>
            <person name="Nguyen T.T.M."/>
            <person name="Dewar K."/>
            <person name="Conant G."/>
            <person name="Drula E."/>
            <person name="Henrissat B."/>
            <person name="Hansel C."/>
            <person name="Singer S."/>
            <person name="Hutchinson M.I."/>
            <person name="de Vries R.P."/>
            <person name="Natvig D.O."/>
            <person name="Powell A.J."/>
            <person name="Tsang A."/>
            <person name="Grigoriev I.V."/>
        </authorList>
    </citation>
    <scope>NUCLEOTIDE SEQUENCE [LARGE SCALE GENOMIC DNA]</scope>
    <source>
        <strain evidence="1 2">CBS 494.80</strain>
    </source>
</reference>
<gene>
    <name evidence="1" type="ORF">VTL71DRAFT_446</name>
</gene>
<dbReference type="EMBL" id="JAZHXI010000001">
    <property type="protein sequence ID" value="KAL2075503.1"/>
    <property type="molecule type" value="Genomic_DNA"/>
</dbReference>
<proteinExistence type="predicted"/>
<evidence type="ECO:0000313" key="1">
    <source>
        <dbReference type="EMBL" id="KAL2075503.1"/>
    </source>
</evidence>
<organism evidence="1 2">
    <name type="scientific">Oculimacula yallundae</name>
    <dbReference type="NCBI Taxonomy" id="86028"/>
    <lineage>
        <taxon>Eukaryota</taxon>
        <taxon>Fungi</taxon>
        <taxon>Dikarya</taxon>
        <taxon>Ascomycota</taxon>
        <taxon>Pezizomycotina</taxon>
        <taxon>Leotiomycetes</taxon>
        <taxon>Helotiales</taxon>
        <taxon>Ploettnerulaceae</taxon>
        <taxon>Oculimacula</taxon>
    </lineage>
</organism>
<accession>A0ABR4D1K7</accession>
<protein>
    <submittedName>
        <fullName evidence="1">Uncharacterized protein</fullName>
    </submittedName>
</protein>
<name>A0ABR4D1K7_9HELO</name>
<dbReference type="Proteomes" id="UP001595075">
    <property type="component" value="Unassembled WGS sequence"/>
</dbReference>
<evidence type="ECO:0000313" key="2">
    <source>
        <dbReference type="Proteomes" id="UP001595075"/>
    </source>
</evidence>